<dbReference type="AlphaFoldDB" id="A0AAV2Z9J6"/>
<evidence type="ECO:0000313" key="15">
    <source>
        <dbReference type="Proteomes" id="UP001146120"/>
    </source>
</evidence>
<keyword evidence="6" id="KW-0677">Repeat</keyword>
<keyword evidence="7" id="KW-0547">Nucleotide-binding</keyword>
<dbReference type="InterPro" id="IPR003439">
    <property type="entry name" value="ABC_transporter-like_ATP-bd"/>
</dbReference>
<feature type="transmembrane region" description="Helical" evidence="12">
    <location>
        <begin position="255"/>
        <end position="277"/>
    </location>
</feature>
<dbReference type="GO" id="GO:0016887">
    <property type="term" value="F:ATP hydrolysis activity"/>
    <property type="evidence" value="ECO:0007669"/>
    <property type="project" value="InterPro"/>
</dbReference>
<dbReference type="SUPFAM" id="SSF52540">
    <property type="entry name" value="P-loop containing nucleoside triphosphate hydrolases"/>
    <property type="match status" value="2"/>
</dbReference>
<evidence type="ECO:0000256" key="10">
    <source>
        <dbReference type="ARBA" id="ARBA00023136"/>
    </source>
</evidence>
<keyword evidence="8" id="KW-0067">ATP-binding</keyword>
<dbReference type="PROSITE" id="PS50893">
    <property type="entry name" value="ABC_TRANSPORTER_2"/>
    <property type="match status" value="2"/>
</dbReference>
<keyword evidence="5 12" id="KW-0812">Transmembrane</keyword>
<dbReference type="EMBL" id="DAKRPA010000030">
    <property type="protein sequence ID" value="DBA02515.1"/>
    <property type="molecule type" value="Genomic_DNA"/>
</dbReference>
<dbReference type="Gene3D" id="3.40.50.300">
    <property type="entry name" value="P-loop containing nucleotide triphosphate hydrolases"/>
    <property type="match status" value="2"/>
</dbReference>
<protein>
    <recommendedName>
        <fullName evidence="13">ABC transporter domain-containing protein</fullName>
    </recommendedName>
</protein>
<dbReference type="GO" id="GO:0042626">
    <property type="term" value="F:ATPase-coupled transmembrane transporter activity"/>
    <property type="evidence" value="ECO:0007669"/>
    <property type="project" value="TreeGrafter"/>
</dbReference>
<keyword evidence="11" id="KW-0325">Glycoprotein</keyword>
<keyword evidence="15" id="KW-1185">Reference proteome</keyword>
<dbReference type="SMART" id="SM00382">
    <property type="entry name" value="AAA"/>
    <property type="match status" value="2"/>
</dbReference>
<evidence type="ECO:0000256" key="3">
    <source>
        <dbReference type="ARBA" id="ARBA00022448"/>
    </source>
</evidence>
<dbReference type="CDD" id="cd03244">
    <property type="entry name" value="ABCC_MRP_domain2"/>
    <property type="match status" value="1"/>
</dbReference>
<sequence length="818" mass="90068">MSFQIQRGELAILHGPAGAGKSTVLRVLAGELKPAGGFVAVPSAWCVAYCAQDHWLQTGTIRDNILLGSPFNQATYHRVLGACGLLDDLERLADGDGTYIGPRGANLSGGQKARVALARACYANADLYLLDCTLDSVDPLVQQEVFGKCICNLLRHKTIVMVTQNPELASSDWADRRLDVREARLVETARKKQGQSRAPIRSARMPSWQLASTSRAAVAVIRPPKSSSRWGSVTGSTNEKEWPDYLSMLGMVRMFSSTSSIIAHIGFLMVLLLGMAISREGWLVRGVVDSIVMTKLLLYAGIVAGSVLTLLVSTWLALVFVGKFASIKFCNLVTQMTKASLRFFADVQHGELSYPVWGELFDLEQRWLWYFHITTRGTTEMAGRIVLMLWAGGAGAAALMAIAVADWWYLVNNVTSRDEMLVGEGVRVQHEDWLLEISGGLSFIRLLGKRKQDTILRQYSERVNAMSTLVYVGLVHNCYTLVRFAIAEVWPLLVIIYVAVVSKSVEPNVYGLLLYCAITLPWSAVEVSTGITNISCDLVCVKQIDRLTALATQLSEESKTPTMKPPTNWPNKGEVRFENVTFKYSSRIVKPRPVLQDVSFAVNGGEKIGLVGRTGSGKTSVAMALFRINELSRGRIVVDGVDIDLLGLYELRSRLGIIPQSPVFYRCSVRSYLDPFGDFDDVMLWCVLQTVGLAGSGIGQVATLDDMLAEDAVNWSAGERQLLSLARSLLKPSKVLVLDEAFSSLEQERDDAVLSIVHSEFASSTVFLITHRMDQVLGFDRILVMDDGRAVEMGSVGELLSNPESRFYELLESSPLIR</sequence>
<evidence type="ECO:0000256" key="9">
    <source>
        <dbReference type="ARBA" id="ARBA00022989"/>
    </source>
</evidence>
<feature type="transmembrane region" description="Helical" evidence="12">
    <location>
        <begin position="512"/>
        <end position="531"/>
    </location>
</feature>
<comment type="caution">
    <text evidence="14">The sequence shown here is derived from an EMBL/GenBank/DDBJ whole genome shotgun (WGS) entry which is preliminary data.</text>
</comment>
<evidence type="ECO:0000256" key="4">
    <source>
        <dbReference type="ARBA" id="ARBA00022475"/>
    </source>
</evidence>
<dbReference type="InterPro" id="IPR003593">
    <property type="entry name" value="AAA+_ATPase"/>
</dbReference>
<keyword evidence="4" id="KW-1003">Cell membrane</keyword>
<dbReference type="Pfam" id="PF00005">
    <property type="entry name" value="ABC_tran"/>
    <property type="match status" value="2"/>
</dbReference>
<evidence type="ECO:0000256" key="5">
    <source>
        <dbReference type="ARBA" id="ARBA00022692"/>
    </source>
</evidence>
<comment type="subcellular location">
    <subcellularLocation>
        <location evidence="2">Cell membrane</location>
        <topology evidence="2">Multi-pass membrane protein</topology>
    </subcellularLocation>
    <subcellularLocation>
        <location evidence="1">Vacuole membrane</location>
        <topology evidence="1">Multi-pass membrane protein</topology>
    </subcellularLocation>
</comment>
<dbReference type="GO" id="GO:0005524">
    <property type="term" value="F:ATP binding"/>
    <property type="evidence" value="ECO:0007669"/>
    <property type="project" value="UniProtKB-KW"/>
</dbReference>
<dbReference type="InterPro" id="IPR036640">
    <property type="entry name" value="ABC1_TM_sf"/>
</dbReference>
<keyword evidence="10 12" id="KW-0472">Membrane</keyword>
<evidence type="ECO:0000256" key="2">
    <source>
        <dbReference type="ARBA" id="ARBA00004651"/>
    </source>
</evidence>
<dbReference type="Proteomes" id="UP001146120">
    <property type="component" value="Unassembled WGS sequence"/>
</dbReference>
<dbReference type="GO" id="GO:0005774">
    <property type="term" value="C:vacuolar membrane"/>
    <property type="evidence" value="ECO:0007669"/>
    <property type="project" value="UniProtKB-SubCell"/>
</dbReference>
<reference evidence="14" key="1">
    <citation type="submission" date="2022-11" db="EMBL/GenBank/DDBJ databases">
        <authorList>
            <person name="Morgan W.R."/>
            <person name="Tartar A."/>
        </authorList>
    </citation>
    <scope>NUCLEOTIDE SEQUENCE</scope>
    <source>
        <strain evidence="14">ARSEF 373</strain>
    </source>
</reference>
<feature type="domain" description="ABC transporter" evidence="13">
    <location>
        <begin position="575"/>
        <end position="812"/>
    </location>
</feature>
<evidence type="ECO:0000259" key="13">
    <source>
        <dbReference type="PROSITE" id="PS50893"/>
    </source>
</evidence>
<dbReference type="FunFam" id="3.40.50.300:FF:002145">
    <property type="entry name" value="ABC transporter (MsbA subfamily)"/>
    <property type="match status" value="1"/>
</dbReference>
<dbReference type="InterPro" id="IPR050173">
    <property type="entry name" value="ABC_transporter_C-like"/>
</dbReference>
<feature type="transmembrane region" description="Helical" evidence="12">
    <location>
        <begin position="297"/>
        <end position="321"/>
    </location>
</feature>
<dbReference type="GO" id="GO:0005886">
    <property type="term" value="C:plasma membrane"/>
    <property type="evidence" value="ECO:0007669"/>
    <property type="project" value="UniProtKB-SubCell"/>
</dbReference>
<keyword evidence="3" id="KW-0813">Transport</keyword>
<organism evidence="14 15">
    <name type="scientific">Lagenidium giganteum</name>
    <dbReference type="NCBI Taxonomy" id="4803"/>
    <lineage>
        <taxon>Eukaryota</taxon>
        <taxon>Sar</taxon>
        <taxon>Stramenopiles</taxon>
        <taxon>Oomycota</taxon>
        <taxon>Peronosporomycetes</taxon>
        <taxon>Pythiales</taxon>
        <taxon>Pythiaceae</taxon>
    </lineage>
</organism>
<dbReference type="InterPro" id="IPR027417">
    <property type="entry name" value="P-loop_NTPase"/>
</dbReference>
<reference evidence="14" key="2">
    <citation type="journal article" date="2023" name="Microbiol Resour">
        <title>Decontamination and Annotation of the Draft Genome Sequence of the Oomycete Lagenidium giganteum ARSEF 373.</title>
        <authorList>
            <person name="Morgan W.R."/>
            <person name="Tartar A."/>
        </authorList>
    </citation>
    <scope>NUCLEOTIDE SEQUENCE</scope>
    <source>
        <strain evidence="14">ARSEF 373</strain>
    </source>
</reference>
<evidence type="ECO:0000313" key="14">
    <source>
        <dbReference type="EMBL" id="DBA02515.1"/>
    </source>
</evidence>
<name>A0AAV2Z9J6_9STRA</name>
<proteinExistence type="predicted"/>
<evidence type="ECO:0000256" key="1">
    <source>
        <dbReference type="ARBA" id="ARBA00004128"/>
    </source>
</evidence>
<evidence type="ECO:0000256" key="7">
    <source>
        <dbReference type="ARBA" id="ARBA00022741"/>
    </source>
</evidence>
<dbReference type="SUPFAM" id="SSF90123">
    <property type="entry name" value="ABC transporter transmembrane region"/>
    <property type="match status" value="1"/>
</dbReference>
<feature type="transmembrane region" description="Helical" evidence="12">
    <location>
        <begin position="481"/>
        <end position="500"/>
    </location>
</feature>
<dbReference type="PANTHER" id="PTHR24223">
    <property type="entry name" value="ATP-BINDING CASSETTE SUB-FAMILY C"/>
    <property type="match status" value="1"/>
</dbReference>
<gene>
    <name evidence="14" type="ORF">N0F65_010987</name>
</gene>
<accession>A0AAV2Z9J6</accession>
<dbReference type="PANTHER" id="PTHR24223:SF443">
    <property type="entry name" value="MULTIDRUG-RESISTANCE LIKE PROTEIN 1, ISOFORM I"/>
    <property type="match status" value="1"/>
</dbReference>
<evidence type="ECO:0000256" key="8">
    <source>
        <dbReference type="ARBA" id="ARBA00022840"/>
    </source>
</evidence>
<evidence type="ECO:0000256" key="11">
    <source>
        <dbReference type="ARBA" id="ARBA00023180"/>
    </source>
</evidence>
<evidence type="ECO:0000256" key="12">
    <source>
        <dbReference type="SAM" id="Phobius"/>
    </source>
</evidence>
<keyword evidence="9 12" id="KW-1133">Transmembrane helix</keyword>
<feature type="domain" description="ABC transporter" evidence="13">
    <location>
        <begin position="1"/>
        <end position="207"/>
    </location>
</feature>
<feature type="transmembrane region" description="Helical" evidence="12">
    <location>
        <begin position="385"/>
        <end position="410"/>
    </location>
</feature>
<evidence type="ECO:0000256" key="6">
    <source>
        <dbReference type="ARBA" id="ARBA00022737"/>
    </source>
</evidence>